<sequence length="111" mass="12017">MALKHGVTRAALALQVGNLWADVKWMVPTNSTHIVHGVGYEIKILELTNGGGLESQQTDSIATPLKLVDCGLYPNSCNVKRCSPKAAGSAKAMRSLTIPFENRSNDHWLAM</sequence>
<dbReference type="Proteomes" id="UP001151295">
    <property type="component" value="Unassembled WGS sequence"/>
</dbReference>
<reference evidence="1" key="1">
    <citation type="submission" date="2022-07" db="EMBL/GenBank/DDBJ databases">
        <title>Phylogenomic reconstructions and comparative analyses of Kickxellomycotina fungi.</title>
        <authorList>
            <person name="Reynolds N.K."/>
            <person name="Stajich J.E."/>
            <person name="Barry K."/>
            <person name="Grigoriev I.V."/>
            <person name="Crous P."/>
            <person name="Smith M.E."/>
        </authorList>
    </citation>
    <scope>NUCLEOTIDE SEQUENCE</scope>
    <source>
        <strain evidence="1">BCRC 34882</strain>
    </source>
</reference>
<dbReference type="EMBL" id="JANBQD010000057">
    <property type="protein sequence ID" value="KAJ1990029.1"/>
    <property type="molecule type" value="Genomic_DNA"/>
</dbReference>
<organism evidence="1 2">
    <name type="scientific">Coemansia umbellata</name>
    <dbReference type="NCBI Taxonomy" id="1424467"/>
    <lineage>
        <taxon>Eukaryota</taxon>
        <taxon>Fungi</taxon>
        <taxon>Fungi incertae sedis</taxon>
        <taxon>Zoopagomycota</taxon>
        <taxon>Kickxellomycotina</taxon>
        <taxon>Kickxellomycetes</taxon>
        <taxon>Kickxellales</taxon>
        <taxon>Kickxellaceae</taxon>
        <taxon>Coemansia</taxon>
    </lineage>
</organism>
<keyword evidence="2" id="KW-1185">Reference proteome</keyword>
<protein>
    <submittedName>
        <fullName evidence="1">Uncharacterized protein</fullName>
    </submittedName>
</protein>
<evidence type="ECO:0000313" key="2">
    <source>
        <dbReference type="Proteomes" id="UP001151295"/>
    </source>
</evidence>
<gene>
    <name evidence="1" type="ORF">EDC05_004291</name>
</gene>
<name>A0ABQ8PJE2_9FUNG</name>
<accession>A0ABQ8PJE2</accession>
<evidence type="ECO:0000313" key="1">
    <source>
        <dbReference type="EMBL" id="KAJ1990029.1"/>
    </source>
</evidence>
<proteinExistence type="predicted"/>
<comment type="caution">
    <text evidence="1">The sequence shown here is derived from an EMBL/GenBank/DDBJ whole genome shotgun (WGS) entry which is preliminary data.</text>
</comment>